<keyword evidence="1" id="KW-0560">Oxidoreductase</keyword>
<dbReference type="Gene3D" id="3.40.50.720">
    <property type="entry name" value="NAD(P)-binding Rossmann-like Domain"/>
    <property type="match status" value="1"/>
</dbReference>
<dbReference type="PRINTS" id="PR00081">
    <property type="entry name" value="GDHRDH"/>
</dbReference>
<protein>
    <recommendedName>
        <fullName evidence="4">Protochlorophyllide reductase</fullName>
    </recommendedName>
</protein>
<proteinExistence type="predicted"/>
<reference evidence="3" key="1">
    <citation type="submission" date="2021-01" db="EMBL/GenBank/DDBJ databases">
        <authorList>
            <person name="Corre E."/>
            <person name="Pelletier E."/>
            <person name="Niang G."/>
            <person name="Scheremetjew M."/>
            <person name="Finn R."/>
            <person name="Kale V."/>
            <person name="Holt S."/>
            <person name="Cochrane G."/>
            <person name="Meng A."/>
            <person name="Brown T."/>
            <person name="Cohen L."/>
        </authorList>
    </citation>
    <scope>NUCLEOTIDE SEQUENCE</scope>
    <source>
        <strain evidence="3">CCMP325</strain>
    </source>
</reference>
<organism evidence="3">
    <name type="scientific">Hanusia phi</name>
    <dbReference type="NCBI Taxonomy" id="3032"/>
    <lineage>
        <taxon>Eukaryota</taxon>
        <taxon>Cryptophyceae</taxon>
        <taxon>Pyrenomonadales</taxon>
        <taxon>Geminigeraceae</taxon>
        <taxon>Hanusia</taxon>
    </lineage>
</organism>
<sequence length="345" mass="38592">MATKDEVIELKLIVVTGGNRGIGKAIVEGLWKSGKFRIILACRDESQGERAKNEIKTKIGGGEITVLQLDLCCFESIKNFSKRVKSLNSPLFALVNNAGILRWRGWHMTKDGFEQHLQANHLGHFLLVKELESLLLSQRGSRVIAVGSNLMKYSKINWNNLNDMEGFGAYGQSKLCNFLHMLHLHNEYSQSLDLKAMTVDPGEVNTDITRYFPFSSLINFILKRIPERFTPEEGADTIVYCCLCDDESAKNFSGNFLRERKIVRLQSRDGISFFASMVLAALCVRKLASDTNSDSARRLYELSHKLVSNEIVLPPRVRASGMWKLLVMAVAVGAAVVSLYLKASG</sequence>
<dbReference type="Pfam" id="PF00106">
    <property type="entry name" value="adh_short"/>
    <property type="match status" value="1"/>
</dbReference>
<dbReference type="AlphaFoldDB" id="A0A7S0I4K2"/>
<dbReference type="PANTHER" id="PTHR43157">
    <property type="entry name" value="PHOSPHATIDYLINOSITOL-GLYCAN BIOSYNTHESIS CLASS F PROTEIN-RELATED"/>
    <property type="match status" value="1"/>
</dbReference>
<evidence type="ECO:0000313" key="3">
    <source>
        <dbReference type="EMBL" id="CAD8510733.1"/>
    </source>
</evidence>
<name>A0A7S0I4K2_9CRYP</name>
<dbReference type="GO" id="GO:0016491">
    <property type="term" value="F:oxidoreductase activity"/>
    <property type="evidence" value="ECO:0007669"/>
    <property type="project" value="UniProtKB-KW"/>
</dbReference>
<dbReference type="EMBL" id="HBEO01036758">
    <property type="protein sequence ID" value="CAD8510733.1"/>
    <property type="molecule type" value="Transcribed_RNA"/>
</dbReference>
<accession>A0A7S0I4K2</accession>
<dbReference type="SUPFAM" id="SSF51735">
    <property type="entry name" value="NAD(P)-binding Rossmann-fold domains"/>
    <property type="match status" value="1"/>
</dbReference>
<evidence type="ECO:0008006" key="4">
    <source>
        <dbReference type="Google" id="ProtNLM"/>
    </source>
</evidence>
<dbReference type="PANTHER" id="PTHR43157:SF31">
    <property type="entry name" value="PHOSPHATIDYLINOSITOL-GLYCAN BIOSYNTHESIS CLASS F PROTEIN"/>
    <property type="match status" value="1"/>
</dbReference>
<keyword evidence="2" id="KW-1133">Transmembrane helix</keyword>
<gene>
    <name evidence="3" type="ORF">HPHI1048_LOCUS24920</name>
</gene>
<dbReference type="InterPro" id="IPR002347">
    <property type="entry name" value="SDR_fam"/>
</dbReference>
<keyword evidence="2" id="KW-0812">Transmembrane</keyword>
<feature type="transmembrane region" description="Helical" evidence="2">
    <location>
        <begin position="322"/>
        <end position="341"/>
    </location>
</feature>
<keyword evidence="2" id="KW-0472">Membrane</keyword>
<evidence type="ECO:0000256" key="1">
    <source>
        <dbReference type="ARBA" id="ARBA00023002"/>
    </source>
</evidence>
<dbReference type="InterPro" id="IPR036291">
    <property type="entry name" value="NAD(P)-bd_dom_sf"/>
</dbReference>
<evidence type="ECO:0000256" key="2">
    <source>
        <dbReference type="SAM" id="Phobius"/>
    </source>
</evidence>